<feature type="active site" evidence="4">
    <location>
        <position position="274"/>
    </location>
</feature>
<comment type="similarity">
    <text evidence="1 3 5">Belongs to the aldehyde dehydrogenase family.</text>
</comment>
<evidence type="ECO:0000313" key="8">
    <source>
        <dbReference type="Proteomes" id="UP000001307"/>
    </source>
</evidence>
<dbReference type="Gene3D" id="3.40.605.10">
    <property type="entry name" value="Aldehyde Dehydrogenase, Chain A, domain 1"/>
    <property type="match status" value="2"/>
</dbReference>
<dbReference type="GO" id="GO:0016620">
    <property type="term" value="F:oxidoreductase activity, acting on the aldehyde or oxo group of donors, NAD or NADP as acceptor"/>
    <property type="evidence" value="ECO:0007669"/>
    <property type="project" value="UniProtKB-UniRule"/>
</dbReference>
<proteinExistence type="inferred from homology"/>
<evidence type="ECO:0000256" key="2">
    <source>
        <dbReference type="ARBA" id="ARBA00023002"/>
    </source>
</evidence>
<dbReference type="AlphaFoldDB" id="E4XW78"/>
<organism evidence="7">
    <name type="scientific">Oikopleura dioica</name>
    <name type="common">Tunicate</name>
    <dbReference type="NCBI Taxonomy" id="34765"/>
    <lineage>
        <taxon>Eukaryota</taxon>
        <taxon>Metazoa</taxon>
        <taxon>Chordata</taxon>
        <taxon>Tunicata</taxon>
        <taxon>Appendicularia</taxon>
        <taxon>Copelata</taxon>
        <taxon>Oikopleuridae</taxon>
        <taxon>Oikopleura</taxon>
    </lineage>
</organism>
<dbReference type="InterPro" id="IPR015590">
    <property type="entry name" value="Aldehyde_DH_dom"/>
</dbReference>
<gene>
    <name evidence="7" type="ORF">GSOID_T00006894001</name>
</gene>
<protein>
    <recommendedName>
        <fullName evidence="6">Aldehyde dehydrogenase domain-containing protein</fullName>
    </recommendedName>
</protein>
<dbReference type="FunFam" id="3.40.309.10:FF:000012">
    <property type="entry name" value="Betaine aldehyde dehydrogenase"/>
    <property type="match status" value="1"/>
</dbReference>
<dbReference type="FunFam" id="3.40.605.10:FF:000007">
    <property type="entry name" value="NAD/NADP-dependent betaine aldehyde dehydrogenase"/>
    <property type="match status" value="1"/>
</dbReference>
<dbReference type="OrthoDB" id="310895at2759"/>
<dbReference type="PANTHER" id="PTHR11699">
    <property type="entry name" value="ALDEHYDE DEHYDROGENASE-RELATED"/>
    <property type="match status" value="1"/>
</dbReference>
<feature type="domain" description="Aldehyde dehydrogenase" evidence="6">
    <location>
        <begin position="550"/>
        <end position="775"/>
    </location>
</feature>
<accession>E4XW78</accession>
<dbReference type="Proteomes" id="UP000001307">
    <property type="component" value="Unassembled WGS sequence"/>
</dbReference>
<sequence length="811" mass="89008">MAGLTPNQSEVAKIFESMSYGPAPESDAQAQQWLDAHNRKLGHFVNGEWYHPEGRDYYTTKSPMNEQVLCDTIQGNEEDVNIAVAAAKEAQVKWAALAPHVRARHLYAIARAVQKHSRLIAVVEALDNGKPIRETRDCDIPLVARHFYHHAGWAQLMPEEMKGWKAVGVVGAIVPWNFPLMLLTWKVAPALAMGNTVVLKPATYTRLSALLLAEICAEAGLPKGVFSVVTGKGSFGTLLAKHPDVDKVAFTGSTGIGQILRRVTAGTGKKLSLELGGKSPVIIFEDCDLDAAIEGIVDAIWFNQGQVCSAGSRLLIQETIYEKAIAKIKERLSHFRVGSSLDKAIDMAALVDASQYRTIDEYCQSAVEEGGEVFMPDIDMPSNGLYWKPTLITNVSTSSRVVQEEIFGPVAVAMPFRTSKEAINLGNNTNYGLGSSVWSDSLPKALEVAISLKAGAVWVNSHNLFDAAAGFGGYKESGFGRDGGKEGLYEYVKPSWQPRLVAEAPEIDLKKFGIRTNPKLIEGVPSIDKTYKFFYGGAQKRPDGNYCRPVTSPEGKIMAYVGEGNRKDVRNAVEIARKAAPGWGKRAAHNRAQIVYYMAENLEQRRGEFAEKLREATGREQADCEREVDAAIARLFYWGAFADKFGGNVQETNLYGATVCIHEPVGVVAIACPDENPLLSFVSLFAPAIVRSNAVVVIPSEKFPLSALDFYQVFETSDLPAGVVNILTGNRDHLMKHLAEHQDVQAAWYFGSLAGSKFVEHASAENIKRTWVNYGRSRDWSDNAQGQGHEFLYHSTQCKNIWLPMGSTFAN</sequence>
<keyword evidence="2 5" id="KW-0560">Oxidoreductase</keyword>
<dbReference type="SUPFAM" id="SSF53720">
    <property type="entry name" value="ALDH-like"/>
    <property type="match status" value="2"/>
</dbReference>
<keyword evidence="8" id="KW-1185">Reference proteome</keyword>
<dbReference type="InterPro" id="IPR016161">
    <property type="entry name" value="Ald_DH/histidinol_DH"/>
</dbReference>
<dbReference type="EMBL" id="FN653237">
    <property type="protein sequence ID" value="CBY13933.1"/>
    <property type="molecule type" value="Genomic_DNA"/>
</dbReference>
<dbReference type="InParanoid" id="E4XW78"/>
<dbReference type="Pfam" id="PF00171">
    <property type="entry name" value="Aldedh"/>
    <property type="match status" value="2"/>
</dbReference>
<dbReference type="InterPro" id="IPR011408">
    <property type="entry name" value="Aldehyde_DH"/>
</dbReference>
<dbReference type="Gene3D" id="3.40.309.10">
    <property type="entry name" value="Aldehyde Dehydrogenase, Chain A, domain 2"/>
    <property type="match status" value="1"/>
</dbReference>
<feature type="domain" description="Aldehyde dehydrogenase" evidence="6">
    <location>
        <begin position="49"/>
        <end position="493"/>
    </location>
</feature>
<dbReference type="CDD" id="cd07111">
    <property type="entry name" value="ALDH_F16"/>
    <property type="match status" value="1"/>
</dbReference>
<name>E4XW78_OIKDI</name>
<dbReference type="FunCoup" id="E4XW78">
    <property type="interactions" value="59"/>
</dbReference>
<evidence type="ECO:0000256" key="4">
    <source>
        <dbReference type="PROSITE-ProRule" id="PRU10007"/>
    </source>
</evidence>
<evidence type="ECO:0000256" key="1">
    <source>
        <dbReference type="ARBA" id="ARBA00009986"/>
    </source>
</evidence>
<evidence type="ECO:0000259" key="6">
    <source>
        <dbReference type="Pfam" id="PF00171"/>
    </source>
</evidence>
<reference evidence="7" key="1">
    <citation type="journal article" date="2010" name="Science">
        <title>Plasticity of animal genome architecture unmasked by rapid evolution of a pelagic tunicate.</title>
        <authorList>
            <person name="Denoeud F."/>
            <person name="Henriet S."/>
            <person name="Mungpakdee S."/>
            <person name="Aury J.M."/>
            <person name="Da Silva C."/>
            <person name="Brinkmann H."/>
            <person name="Mikhaleva J."/>
            <person name="Olsen L.C."/>
            <person name="Jubin C."/>
            <person name="Canestro C."/>
            <person name="Bouquet J.M."/>
            <person name="Danks G."/>
            <person name="Poulain J."/>
            <person name="Campsteijn C."/>
            <person name="Adamski M."/>
            <person name="Cross I."/>
            <person name="Yadetie F."/>
            <person name="Muffato M."/>
            <person name="Louis A."/>
            <person name="Butcher S."/>
            <person name="Tsagkogeorga G."/>
            <person name="Konrad A."/>
            <person name="Singh S."/>
            <person name="Jensen M.F."/>
            <person name="Cong E.H."/>
            <person name="Eikeseth-Otteraa H."/>
            <person name="Noel B."/>
            <person name="Anthouard V."/>
            <person name="Porcel B.M."/>
            <person name="Kachouri-Lafond R."/>
            <person name="Nishino A."/>
            <person name="Ugolini M."/>
            <person name="Chourrout P."/>
            <person name="Nishida H."/>
            <person name="Aasland R."/>
            <person name="Huzurbazar S."/>
            <person name="Westhof E."/>
            <person name="Delsuc F."/>
            <person name="Lehrach H."/>
            <person name="Reinhardt R."/>
            <person name="Weissenbach J."/>
            <person name="Roy S.W."/>
            <person name="Artiguenave F."/>
            <person name="Postlethwait J.H."/>
            <person name="Manak J.R."/>
            <person name="Thompson E.M."/>
            <person name="Jaillon O."/>
            <person name="Du Pasquier L."/>
            <person name="Boudinot P."/>
            <person name="Liberles D.A."/>
            <person name="Volff J.N."/>
            <person name="Philippe H."/>
            <person name="Lenhard B."/>
            <person name="Roest Crollius H."/>
            <person name="Wincker P."/>
            <person name="Chourrout D."/>
        </authorList>
    </citation>
    <scope>NUCLEOTIDE SEQUENCE [LARGE SCALE GENOMIC DNA]</scope>
</reference>
<evidence type="ECO:0000256" key="3">
    <source>
        <dbReference type="PIRNR" id="PIRNR036490"/>
    </source>
</evidence>
<evidence type="ECO:0000256" key="5">
    <source>
        <dbReference type="RuleBase" id="RU003345"/>
    </source>
</evidence>
<dbReference type="PROSITE" id="PS00687">
    <property type="entry name" value="ALDEHYDE_DEHYDR_GLU"/>
    <property type="match status" value="1"/>
</dbReference>
<evidence type="ECO:0000313" key="7">
    <source>
        <dbReference type="EMBL" id="CBY13933.1"/>
    </source>
</evidence>
<dbReference type="InterPro" id="IPR029510">
    <property type="entry name" value="Ald_DH_CS_GLU"/>
</dbReference>
<dbReference type="PIRSF" id="PIRSF036490">
    <property type="entry name" value="Aldedh_dupl"/>
    <property type="match status" value="1"/>
</dbReference>
<dbReference type="InterPro" id="IPR016163">
    <property type="entry name" value="Ald_DH_C"/>
</dbReference>
<dbReference type="InterPro" id="IPR016162">
    <property type="entry name" value="Ald_DH_N"/>
</dbReference>